<feature type="transmembrane region" description="Helical" evidence="7">
    <location>
        <begin position="109"/>
        <end position="129"/>
    </location>
</feature>
<evidence type="ECO:0000256" key="1">
    <source>
        <dbReference type="ARBA" id="ARBA00007150"/>
    </source>
</evidence>
<comment type="caution">
    <text evidence="8">The sequence shown here is derived from an EMBL/GenBank/DDBJ whole genome shotgun (WGS) entry which is preliminary data.</text>
</comment>
<evidence type="ECO:0000256" key="4">
    <source>
        <dbReference type="ARBA" id="ARBA00022692"/>
    </source>
</evidence>
<keyword evidence="3 8" id="KW-0808">Transferase</keyword>
<feature type="transmembrane region" description="Helical" evidence="7">
    <location>
        <begin position="50"/>
        <end position="69"/>
    </location>
</feature>
<keyword evidence="8" id="KW-0328">Glycosyltransferase</keyword>
<sequence>MHFPVELALGPARLPVHLLCEVLAYSLGYRLYQRLRAGHPDRISDAHRQWIFVGAAAGALLGSRLLGLLEHPELLAHPPGGWLYYFTNKTIVGGFLGGLIGVELTKKRLGVTASSGDLMVFPIILGLAIGRLGCFFSGLEDGTYGTATTLPWGINFGDGIRRHPTNLYEILFLGALALLLWGLERRRGPLANGRRFQLFLSGYLLFRLLVEFIKPTAALPGLGLTAIQWACVVGLGYYIWLWGIHICRLTNTVSNLITKDNFPKSNDYSN</sequence>
<keyword evidence="6 7" id="KW-0472">Membrane</keyword>
<evidence type="ECO:0000256" key="5">
    <source>
        <dbReference type="ARBA" id="ARBA00022989"/>
    </source>
</evidence>
<evidence type="ECO:0000313" key="9">
    <source>
        <dbReference type="Proteomes" id="UP001167796"/>
    </source>
</evidence>
<dbReference type="InterPro" id="IPR001640">
    <property type="entry name" value="Lgt"/>
</dbReference>
<organism evidence="8 9">
    <name type="scientific">Hymenobacter mellowenesis</name>
    <dbReference type="NCBI Taxonomy" id="3063995"/>
    <lineage>
        <taxon>Bacteria</taxon>
        <taxon>Pseudomonadati</taxon>
        <taxon>Bacteroidota</taxon>
        <taxon>Cytophagia</taxon>
        <taxon>Cytophagales</taxon>
        <taxon>Hymenobacteraceae</taxon>
        <taxon>Hymenobacter</taxon>
    </lineage>
</organism>
<proteinExistence type="inferred from homology"/>
<keyword evidence="4 7" id="KW-0812">Transmembrane</keyword>
<feature type="transmembrane region" description="Helical" evidence="7">
    <location>
        <begin position="167"/>
        <end position="184"/>
    </location>
</feature>
<keyword evidence="9" id="KW-1185">Reference proteome</keyword>
<name>A0ABT9AA02_9BACT</name>
<dbReference type="EMBL" id="JAUQSX010000003">
    <property type="protein sequence ID" value="MDO7846035.1"/>
    <property type="molecule type" value="Genomic_DNA"/>
</dbReference>
<dbReference type="EC" id="2.4.99.-" evidence="8"/>
<evidence type="ECO:0000256" key="3">
    <source>
        <dbReference type="ARBA" id="ARBA00022679"/>
    </source>
</evidence>
<keyword evidence="5 7" id="KW-1133">Transmembrane helix</keyword>
<reference evidence="8" key="1">
    <citation type="submission" date="2023-07" db="EMBL/GenBank/DDBJ databases">
        <authorList>
            <person name="Kim M.K."/>
        </authorList>
    </citation>
    <scope>NUCLEOTIDE SEQUENCE</scope>
    <source>
        <strain evidence="8">M29</strain>
    </source>
</reference>
<accession>A0ABT9AA02</accession>
<dbReference type="PANTHER" id="PTHR30589">
    <property type="entry name" value="PROLIPOPROTEIN DIACYLGLYCERYL TRANSFERASE"/>
    <property type="match status" value="1"/>
</dbReference>
<keyword evidence="2" id="KW-1003">Cell membrane</keyword>
<feature type="transmembrane region" description="Helical" evidence="7">
    <location>
        <begin position="81"/>
        <end position="102"/>
    </location>
</feature>
<evidence type="ECO:0000313" key="8">
    <source>
        <dbReference type="EMBL" id="MDO7846035.1"/>
    </source>
</evidence>
<dbReference type="Pfam" id="PF01790">
    <property type="entry name" value="LGT"/>
    <property type="match status" value="1"/>
</dbReference>
<dbReference type="RefSeq" id="WP_305010725.1">
    <property type="nucleotide sequence ID" value="NZ_JAUQSX010000003.1"/>
</dbReference>
<evidence type="ECO:0000256" key="6">
    <source>
        <dbReference type="ARBA" id="ARBA00023136"/>
    </source>
</evidence>
<feature type="transmembrane region" description="Helical" evidence="7">
    <location>
        <begin position="219"/>
        <end position="240"/>
    </location>
</feature>
<evidence type="ECO:0000256" key="2">
    <source>
        <dbReference type="ARBA" id="ARBA00022475"/>
    </source>
</evidence>
<comment type="similarity">
    <text evidence="1">Belongs to the Lgt family.</text>
</comment>
<gene>
    <name evidence="8" type="ORF">Q5H92_06695</name>
</gene>
<dbReference type="GO" id="GO:0016757">
    <property type="term" value="F:glycosyltransferase activity"/>
    <property type="evidence" value="ECO:0007669"/>
    <property type="project" value="UniProtKB-KW"/>
</dbReference>
<feature type="transmembrane region" description="Helical" evidence="7">
    <location>
        <begin position="12"/>
        <end position="29"/>
    </location>
</feature>
<feature type="transmembrane region" description="Helical" evidence="7">
    <location>
        <begin position="196"/>
        <end position="213"/>
    </location>
</feature>
<protein>
    <submittedName>
        <fullName evidence="8">Prolipoprotein diacylglyceryl transferase</fullName>
        <ecNumber evidence="8">2.4.99.-</ecNumber>
    </submittedName>
</protein>
<evidence type="ECO:0000256" key="7">
    <source>
        <dbReference type="SAM" id="Phobius"/>
    </source>
</evidence>
<dbReference type="Proteomes" id="UP001167796">
    <property type="component" value="Unassembled WGS sequence"/>
</dbReference>
<dbReference type="PANTHER" id="PTHR30589:SF0">
    <property type="entry name" value="PHOSPHATIDYLGLYCEROL--PROLIPOPROTEIN DIACYLGLYCERYL TRANSFERASE"/>
    <property type="match status" value="1"/>
</dbReference>